<dbReference type="PaxDb" id="2903-EOD30248"/>
<sequence length="185" mass="20380">MEGGTMGRGRYETGYGLSDRFPIEQGLGQGCLLSPARSKLMLAVMQQTVSKLGRGFEFTAAGEGVPQLVYADDGLFLSNDIATMQLALECAWLVTKICGNSLQVKKKKKSAWSATYWENNEERDVEGYEDAGWTGWANGEGQTEMRERCVADCKRVSWIIGNLPHLTGEQIRRNMALALSGIIGY</sequence>
<evidence type="ECO:0008006" key="3">
    <source>
        <dbReference type="Google" id="ProtNLM"/>
    </source>
</evidence>
<accession>A0A0D3K3B3</accession>
<name>A0A0D3K3B3_EMIH1</name>
<reference evidence="2" key="1">
    <citation type="journal article" date="2013" name="Nature">
        <title>Pan genome of the phytoplankton Emiliania underpins its global distribution.</title>
        <authorList>
            <person name="Read B.A."/>
            <person name="Kegel J."/>
            <person name="Klute M.J."/>
            <person name="Kuo A."/>
            <person name="Lefebvre S.C."/>
            <person name="Maumus F."/>
            <person name="Mayer C."/>
            <person name="Miller J."/>
            <person name="Monier A."/>
            <person name="Salamov A."/>
            <person name="Young J."/>
            <person name="Aguilar M."/>
            <person name="Claverie J.M."/>
            <person name="Frickenhaus S."/>
            <person name="Gonzalez K."/>
            <person name="Herman E.K."/>
            <person name="Lin Y.C."/>
            <person name="Napier J."/>
            <person name="Ogata H."/>
            <person name="Sarno A.F."/>
            <person name="Shmutz J."/>
            <person name="Schroeder D."/>
            <person name="de Vargas C."/>
            <person name="Verret F."/>
            <person name="von Dassow P."/>
            <person name="Valentin K."/>
            <person name="Van de Peer Y."/>
            <person name="Wheeler G."/>
            <person name="Dacks J.B."/>
            <person name="Delwiche C.F."/>
            <person name="Dyhrman S.T."/>
            <person name="Glockner G."/>
            <person name="John U."/>
            <person name="Richards T."/>
            <person name="Worden A.Z."/>
            <person name="Zhang X."/>
            <person name="Grigoriev I.V."/>
            <person name="Allen A.E."/>
            <person name="Bidle K."/>
            <person name="Borodovsky M."/>
            <person name="Bowler C."/>
            <person name="Brownlee C."/>
            <person name="Cock J.M."/>
            <person name="Elias M."/>
            <person name="Gladyshev V.N."/>
            <person name="Groth M."/>
            <person name="Guda C."/>
            <person name="Hadaegh A."/>
            <person name="Iglesias-Rodriguez M.D."/>
            <person name="Jenkins J."/>
            <person name="Jones B.M."/>
            <person name="Lawson T."/>
            <person name="Leese F."/>
            <person name="Lindquist E."/>
            <person name="Lobanov A."/>
            <person name="Lomsadze A."/>
            <person name="Malik S.B."/>
            <person name="Marsh M.E."/>
            <person name="Mackinder L."/>
            <person name="Mock T."/>
            <person name="Mueller-Roeber B."/>
            <person name="Pagarete A."/>
            <person name="Parker M."/>
            <person name="Probert I."/>
            <person name="Quesneville H."/>
            <person name="Raines C."/>
            <person name="Rensing S.A."/>
            <person name="Riano-Pachon D.M."/>
            <person name="Richier S."/>
            <person name="Rokitta S."/>
            <person name="Shiraiwa Y."/>
            <person name="Soanes D.M."/>
            <person name="van der Giezen M."/>
            <person name="Wahlund T.M."/>
            <person name="Williams B."/>
            <person name="Wilson W."/>
            <person name="Wolfe G."/>
            <person name="Wurch L.L."/>
        </authorList>
    </citation>
    <scope>NUCLEOTIDE SEQUENCE</scope>
</reference>
<organism evidence="1 2">
    <name type="scientific">Emiliania huxleyi (strain CCMP1516)</name>
    <dbReference type="NCBI Taxonomy" id="280463"/>
    <lineage>
        <taxon>Eukaryota</taxon>
        <taxon>Haptista</taxon>
        <taxon>Haptophyta</taxon>
        <taxon>Prymnesiophyceae</taxon>
        <taxon>Isochrysidales</taxon>
        <taxon>Noelaerhabdaceae</taxon>
        <taxon>Emiliania</taxon>
    </lineage>
</organism>
<dbReference type="EnsemblProtists" id="EOD30248">
    <property type="protein sequence ID" value="EOD30248"/>
    <property type="gene ID" value="EMIHUDRAFT_253770"/>
</dbReference>
<dbReference type="HOGENOM" id="CLU_1463872_0_0_1"/>
<dbReference type="GeneID" id="17275522"/>
<keyword evidence="2" id="KW-1185">Reference proteome</keyword>
<evidence type="ECO:0000313" key="2">
    <source>
        <dbReference type="Proteomes" id="UP000013827"/>
    </source>
</evidence>
<dbReference type="Proteomes" id="UP000013827">
    <property type="component" value="Unassembled WGS sequence"/>
</dbReference>
<dbReference type="AlphaFoldDB" id="A0A0D3K3B3"/>
<reference evidence="1" key="2">
    <citation type="submission" date="2024-10" db="UniProtKB">
        <authorList>
            <consortium name="EnsemblProtists"/>
        </authorList>
    </citation>
    <scope>IDENTIFICATION</scope>
</reference>
<dbReference type="RefSeq" id="XP_005782677.1">
    <property type="nucleotide sequence ID" value="XM_005782620.1"/>
</dbReference>
<evidence type="ECO:0000313" key="1">
    <source>
        <dbReference type="EnsemblProtists" id="EOD30248"/>
    </source>
</evidence>
<proteinExistence type="predicted"/>
<dbReference type="KEGG" id="ehx:EMIHUDRAFT_253770"/>
<protein>
    <recommendedName>
        <fullName evidence="3">Reverse transcriptase domain-containing protein</fullName>
    </recommendedName>
</protein>